<dbReference type="Proteomes" id="UP001630969">
    <property type="component" value="Unassembled WGS sequence"/>
</dbReference>
<accession>A0ABW9GSZ4</accession>
<dbReference type="RefSeq" id="WP_042001137.1">
    <property type="nucleotide sequence ID" value="NZ_CDBT01000061.1"/>
</dbReference>
<keyword evidence="2" id="KW-1185">Reference proteome</keyword>
<gene>
    <name evidence="1" type="ORF">ACEUDJ_10645</name>
</gene>
<proteinExistence type="predicted"/>
<evidence type="ECO:0000313" key="1">
    <source>
        <dbReference type="EMBL" id="MFM4893318.1"/>
    </source>
</evidence>
<name>A0ABW9GSZ4_9GAMM</name>
<dbReference type="EMBL" id="JBGXBU010000003">
    <property type="protein sequence ID" value="MFM4893318.1"/>
    <property type="molecule type" value="Genomic_DNA"/>
</dbReference>
<organism evidence="1 2">
    <name type="scientific">Aeromonas bivalvium</name>
    <dbReference type="NCBI Taxonomy" id="440079"/>
    <lineage>
        <taxon>Bacteria</taxon>
        <taxon>Pseudomonadati</taxon>
        <taxon>Pseudomonadota</taxon>
        <taxon>Gammaproteobacteria</taxon>
        <taxon>Aeromonadales</taxon>
        <taxon>Aeromonadaceae</taxon>
        <taxon>Aeromonas</taxon>
    </lineage>
</organism>
<comment type="caution">
    <text evidence="1">The sequence shown here is derived from an EMBL/GenBank/DDBJ whole genome shotgun (WGS) entry which is preliminary data.</text>
</comment>
<evidence type="ECO:0000313" key="2">
    <source>
        <dbReference type="Proteomes" id="UP001630969"/>
    </source>
</evidence>
<dbReference type="GeneID" id="97220394"/>
<protein>
    <submittedName>
        <fullName evidence="1">Uncharacterized protein</fullName>
    </submittedName>
</protein>
<reference evidence="1 2" key="1">
    <citation type="submission" date="2024-09" db="EMBL/GenBank/DDBJ databases">
        <title>Aeromonas strains Genome sequencing and assembly.</title>
        <authorList>
            <person name="Hu X."/>
            <person name="Tang B."/>
        </authorList>
    </citation>
    <scope>NUCLEOTIDE SEQUENCE [LARGE SCALE GENOMIC DNA]</scope>
    <source>
        <strain evidence="1 2">NB23SCDHY001</strain>
    </source>
</reference>
<sequence length="94" mass="10688">MNDTPHDDANDTEFFDEKTLLEMVDNQLLDGHPLQVKATLMRLVMKGTPREEALQYIACALGAELMAMEADQGPFNVERYAQFLDTLPEMPWAE</sequence>